<dbReference type="AlphaFoldDB" id="A0A4U6W4S2"/>
<gene>
    <name evidence="2" type="ORF">SEVIR_1G052000v2</name>
</gene>
<evidence type="ECO:0000256" key="1">
    <source>
        <dbReference type="SAM" id="MobiDB-lite"/>
    </source>
</evidence>
<proteinExistence type="predicted"/>
<dbReference type="Pfam" id="PF04640">
    <property type="entry name" value="PLATZ"/>
    <property type="match status" value="2"/>
</dbReference>
<dbReference type="PANTHER" id="PTHR31065">
    <property type="entry name" value="PLATZ TRANSCRIPTION FACTOR FAMILY PROTEIN"/>
    <property type="match status" value="1"/>
</dbReference>
<keyword evidence="3" id="KW-1185">Reference proteome</keyword>
<sequence>MVSLKEMARLDAERAPPAWLSPLLETKFFEPCPEHPAIRSTRNSGCNFFCTQCAGAHALCSGCLAADHAGHQIIQIRKSSSHCAVKVAEIEHLLSVSQVQTYLINGELAVFLDKRTILGQGKPGAARCEECDRGLQDMDCLFCSLGCKAKVIEDRLDFNMSFAVDPKSDSSGEKSSSESDDDDLSRPMKFPTKHASKYFEECSDHLDASHRNIERRACNFFYTLPSGLQIWKLLSHCVVKVAEISHLLNVFLVQTYLINGEPAVFLDKRTMLGQGKPDVARSQPKLPPSLLWRRPSSLPLDPLHPSPDSKGKHGEITPGSILK</sequence>
<feature type="compositionally biased region" description="Basic and acidic residues" evidence="1">
    <location>
        <begin position="166"/>
        <end position="177"/>
    </location>
</feature>
<dbReference type="EMBL" id="CM016552">
    <property type="protein sequence ID" value="TKW37520.1"/>
    <property type="molecule type" value="Genomic_DNA"/>
</dbReference>
<protein>
    <recommendedName>
        <fullName evidence="4">B box-type domain-containing protein</fullName>
    </recommendedName>
</protein>
<name>A0A4U6W4S2_SETVI</name>
<feature type="region of interest" description="Disordered" evidence="1">
    <location>
        <begin position="274"/>
        <end position="323"/>
    </location>
</feature>
<dbReference type="PANTHER" id="PTHR31065:SF49">
    <property type="entry name" value="PLATZ TRANSCRIPTION FACTOR FAMILY PROTEIN"/>
    <property type="match status" value="1"/>
</dbReference>
<dbReference type="Proteomes" id="UP000298652">
    <property type="component" value="Chromosome 1"/>
</dbReference>
<dbReference type="Gramene" id="TKW37520">
    <property type="protein sequence ID" value="TKW37520"/>
    <property type="gene ID" value="SEVIR_1G052000v2"/>
</dbReference>
<accession>A0A4U6W4S2</accession>
<feature type="compositionally biased region" description="Low complexity" evidence="1">
    <location>
        <begin position="288"/>
        <end position="306"/>
    </location>
</feature>
<evidence type="ECO:0000313" key="2">
    <source>
        <dbReference type="EMBL" id="TKW37520.1"/>
    </source>
</evidence>
<evidence type="ECO:0000313" key="3">
    <source>
        <dbReference type="Proteomes" id="UP000298652"/>
    </source>
</evidence>
<evidence type="ECO:0008006" key="4">
    <source>
        <dbReference type="Google" id="ProtNLM"/>
    </source>
</evidence>
<dbReference type="InterPro" id="IPR006734">
    <property type="entry name" value="PLATZ"/>
</dbReference>
<organism evidence="2 3">
    <name type="scientific">Setaria viridis</name>
    <name type="common">Green bristlegrass</name>
    <name type="synonym">Setaria italica subsp. viridis</name>
    <dbReference type="NCBI Taxonomy" id="4556"/>
    <lineage>
        <taxon>Eukaryota</taxon>
        <taxon>Viridiplantae</taxon>
        <taxon>Streptophyta</taxon>
        <taxon>Embryophyta</taxon>
        <taxon>Tracheophyta</taxon>
        <taxon>Spermatophyta</taxon>
        <taxon>Magnoliopsida</taxon>
        <taxon>Liliopsida</taxon>
        <taxon>Poales</taxon>
        <taxon>Poaceae</taxon>
        <taxon>PACMAD clade</taxon>
        <taxon>Panicoideae</taxon>
        <taxon>Panicodae</taxon>
        <taxon>Paniceae</taxon>
        <taxon>Cenchrinae</taxon>
        <taxon>Setaria</taxon>
    </lineage>
</organism>
<feature type="region of interest" description="Disordered" evidence="1">
    <location>
        <begin position="165"/>
        <end position="187"/>
    </location>
</feature>
<reference evidence="2" key="1">
    <citation type="submission" date="2019-03" db="EMBL/GenBank/DDBJ databases">
        <title>WGS assembly of Setaria viridis.</title>
        <authorList>
            <person name="Huang P."/>
            <person name="Jenkins J."/>
            <person name="Grimwood J."/>
            <person name="Barry K."/>
            <person name="Healey A."/>
            <person name="Mamidi S."/>
            <person name="Sreedasyam A."/>
            <person name="Shu S."/>
            <person name="Feldman M."/>
            <person name="Wu J."/>
            <person name="Yu Y."/>
            <person name="Chen C."/>
            <person name="Johnson J."/>
            <person name="Rokhsar D."/>
            <person name="Baxter I."/>
            <person name="Schmutz J."/>
            <person name="Brutnell T."/>
            <person name="Kellogg E."/>
        </authorList>
    </citation>
    <scope>NUCLEOTIDE SEQUENCE [LARGE SCALE GENOMIC DNA]</scope>
</reference>